<feature type="transmembrane region" description="Helical" evidence="5">
    <location>
        <begin position="141"/>
        <end position="160"/>
    </location>
</feature>
<evidence type="ECO:0000259" key="6">
    <source>
        <dbReference type="SMART" id="SM00014"/>
    </source>
</evidence>
<feature type="transmembrane region" description="Helical" evidence="5">
    <location>
        <begin position="6"/>
        <end position="29"/>
    </location>
</feature>
<dbReference type="Gene3D" id="1.20.144.10">
    <property type="entry name" value="Phosphatidic acid phosphatase type 2/haloperoxidase"/>
    <property type="match status" value="1"/>
</dbReference>
<keyword evidence="2 5" id="KW-0812">Transmembrane</keyword>
<evidence type="ECO:0000256" key="5">
    <source>
        <dbReference type="SAM" id="Phobius"/>
    </source>
</evidence>
<evidence type="ECO:0000256" key="3">
    <source>
        <dbReference type="ARBA" id="ARBA00022989"/>
    </source>
</evidence>
<dbReference type="PANTHER" id="PTHR31310">
    <property type="match status" value="1"/>
</dbReference>
<evidence type="ECO:0000313" key="8">
    <source>
        <dbReference type="Proteomes" id="UP001595898"/>
    </source>
</evidence>
<feature type="domain" description="Phosphatidic acid phosphatase type 2/haloperoxidase" evidence="6">
    <location>
        <begin position="135"/>
        <end position="261"/>
    </location>
</feature>
<evidence type="ECO:0000256" key="1">
    <source>
        <dbReference type="ARBA" id="ARBA00004141"/>
    </source>
</evidence>
<dbReference type="InterPro" id="IPR026841">
    <property type="entry name" value="Aur1/Ipt1"/>
</dbReference>
<sequence length="291" mass="32945">MVAEELAEVLMRVLAAVAVMLVLSIVVFIGRDRLVTTRREWWSRLRTSAPIIAVLLVVLGLNRVMRQVGPSISREIGIHVSWLYWKVEGEFVLIFQDIAFPELTTYFSLVYVYGYTFLLIFPIVAYFALSDTRPFRQLLAAYSFNYAIGVTLYILIFAYGPRNYIPALVSETMLYDNSPQYIYLTTEVNRNVNVFPSLHTSLATTVAIFAYRTRDEYGRWFPVALLLAVSVVISTMYLGIHWAIDVVGGLVLATLSVVLADRLVDRGLLARLRARLAAIWTAATARLTDRT</sequence>
<dbReference type="InterPro" id="IPR036938">
    <property type="entry name" value="PAP2/HPO_sf"/>
</dbReference>
<feature type="transmembrane region" description="Helical" evidence="5">
    <location>
        <begin position="223"/>
        <end position="240"/>
    </location>
</feature>
<dbReference type="InterPro" id="IPR000326">
    <property type="entry name" value="PAP2/HPO"/>
</dbReference>
<protein>
    <submittedName>
        <fullName evidence="7">Phosphatase PAP2 family protein</fullName>
    </submittedName>
</protein>
<organism evidence="7 8">
    <name type="scientific">Halosolutus amylolyticus</name>
    <dbReference type="NCBI Taxonomy" id="2932267"/>
    <lineage>
        <taxon>Archaea</taxon>
        <taxon>Methanobacteriati</taxon>
        <taxon>Methanobacteriota</taxon>
        <taxon>Stenosarchaea group</taxon>
        <taxon>Halobacteria</taxon>
        <taxon>Halobacteriales</taxon>
        <taxon>Natrialbaceae</taxon>
        <taxon>Halosolutus</taxon>
    </lineage>
</organism>
<dbReference type="PANTHER" id="PTHR31310:SF7">
    <property type="entry name" value="PA-PHOSPHATASE RELATED-FAMILY PROTEIN DDB_G0268928"/>
    <property type="match status" value="1"/>
</dbReference>
<dbReference type="AlphaFoldDB" id="A0ABD5PT93"/>
<feature type="transmembrane region" description="Helical" evidence="5">
    <location>
        <begin position="110"/>
        <end position="129"/>
    </location>
</feature>
<keyword evidence="3 5" id="KW-1133">Transmembrane helix</keyword>
<evidence type="ECO:0000256" key="2">
    <source>
        <dbReference type="ARBA" id="ARBA00022692"/>
    </source>
</evidence>
<dbReference type="EMBL" id="JBHSFA010000009">
    <property type="protein sequence ID" value="MFC4543797.1"/>
    <property type="molecule type" value="Genomic_DNA"/>
</dbReference>
<dbReference type="Proteomes" id="UP001595898">
    <property type="component" value="Unassembled WGS sequence"/>
</dbReference>
<name>A0ABD5PT93_9EURY</name>
<feature type="transmembrane region" description="Helical" evidence="5">
    <location>
        <begin position="41"/>
        <end position="61"/>
    </location>
</feature>
<keyword evidence="8" id="KW-1185">Reference proteome</keyword>
<dbReference type="InterPro" id="IPR052185">
    <property type="entry name" value="IPC_Synthase-Related"/>
</dbReference>
<reference evidence="7 8" key="1">
    <citation type="journal article" date="2019" name="Int. J. Syst. Evol. Microbiol.">
        <title>The Global Catalogue of Microorganisms (GCM) 10K type strain sequencing project: providing services to taxonomists for standard genome sequencing and annotation.</title>
        <authorList>
            <consortium name="The Broad Institute Genomics Platform"/>
            <consortium name="The Broad Institute Genome Sequencing Center for Infectious Disease"/>
            <person name="Wu L."/>
            <person name="Ma J."/>
        </authorList>
    </citation>
    <scope>NUCLEOTIDE SEQUENCE [LARGE SCALE GENOMIC DNA]</scope>
    <source>
        <strain evidence="7 8">WLHS5</strain>
    </source>
</reference>
<dbReference type="GO" id="GO:0016020">
    <property type="term" value="C:membrane"/>
    <property type="evidence" value="ECO:0007669"/>
    <property type="project" value="UniProtKB-SubCell"/>
</dbReference>
<gene>
    <name evidence="7" type="ORF">ACFO5R_17870</name>
</gene>
<dbReference type="SMART" id="SM00014">
    <property type="entry name" value="acidPPc"/>
    <property type="match status" value="1"/>
</dbReference>
<dbReference type="SUPFAM" id="SSF48317">
    <property type="entry name" value="Acid phosphatase/Vanadium-dependent haloperoxidase"/>
    <property type="match status" value="1"/>
</dbReference>
<dbReference type="Pfam" id="PF14378">
    <property type="entry name" value="PAP2_3"/>
    <property type="match status" value="1"/>
</dbReference>
<evidence type="ECO:0000256" key="4">
    <source>
        <dbReference type="ARBA" id="ARBA00023136"/>
    </source>
</evidence>
<dbReference type="RefSeq" id="WP_250138434.1">
    <property type="nucleotide sequence ID" value="NZ_JALIQP010000001.1"/>
</dbReference>
<feature type="transmembrane region" description="Helical" evidence="5">
    <location>
        <begin position="246"/>
        <end position="264"/>
    </location>
</feature>
<keyword evidence="4 5" id="KW-0472">Membrane</keyword>
<comment type="caution">
    <text evidence="7">The sequence shown here is derived from an EMBL/GenBank/DDBJ whole genome shotgun (WGS) entry which is preliminary data.</text>
</comment>
<comment type="subcellular location">
    <subcellularLocation>
        <location evidence="1">Membrane</location>
        <topology evidence="1">Multi-pass membrane protein</topology>
    </subcellularLocation>
</comment>
<evidence type="ECO:0000313" key="7">
    <source>
        <dbReference type="EMBL" id="MFC4543797.1"/>
    </source>
</evidence>
<accession>A0ABD5PT93</accession>
<proteinExistence type="predicted"/>
<dbReference type="CDD" id="cd03386">
    <property type="entry name" value="PAP2_Aur1_like"/>
    <property type="match status" value="1"/>
</dbReference>